<evidence type="ECO:0000256" key="1">
    <source>
        <dbReference type="PROSITE-ProRule" id="PRU00042"/>
    </source>
</evidence>
<keyword evidence="1" id="KW-0479">Metal-binding</keyword>
<dbReference type="PANTHER" id="PTHR38166">
    <property type="entry name" value="C2H2-TYPE DOMAIN-CONTAINING PROTEIN-RELATED"/>
    <property type="match status" value="1"/>
</dbReference>
<dbReference type="PANTHER" id="PTHR38166:SF1">
    <property type="entry name" value="C2H2-TYPE DOMAIN-CONTAINING PROTEIN"/>
    <property type="match status" value="1"/>
</dbReference>
<dbReference type="GO" id="GO:0008270">
    <property type="term" value="F:zinc ion binding"/>
    <property type="evidence" value="ECO:0007669"/>
    <property type="project" value="UniProtKB-KW"/>
</dbReference>
<feature type="compositionally biased region" description="Low complexity" evidence="2">
    <location>
        <begin position="161"/>
        <end position="182"/>
    </location>
</feature>
<evidence type="ECO:0000313" key="4">
    <source>
        <dbReference type="EMBL" id="ELA29090.1"/>
    </source>
</evidence>
<feature type="domain" description="C2H2-type" evidence="3">
    <location>
        <begin position="335"/>
        <end position="358"/>
    </location>
</feature>
<dbReference type="AlphaFoldDB" id="L2FSE5"/>
<dbReference type="PROSITE" id="PS50157">
    <property type="entry name" value="ZINC_FINGER_C2H2_2"/>
    <property type="match status" value="1"/>
</dbReference>
<feature type="region of interest" description="Disordered" evidence="2">
    <location>
        <begin position="530"/>
        <end position="550"/>
    </location>
</feature>
<keyword evidence="1" id="KW-0863">Zinc-finger</keyword>
<evidence type="ECO:0000256" key="2">
    <source>
        <dbReference type="SAM" id="MobiDB-lite"/>
    </source>
</evidence>
<feature type="region of interest" description="Disordered" evidence="2">
    <location>
        <begin position="155"/>
        <end position="182"/>
    </location>
</feature>
<organism evidence="4">
    <name type="scientific">Colletotrichum fructicola (strain Nara gc5)</name>
    <name type="common">Anthracnose fungus</name>
    <name type="synonym">Colletotrichum gloeosporioides (strain Nara gc5)</name>
    <dbReference type="NCBI Taxonomy" id="1213859"/>
    <lineage>
        <taxon>Eukaryota</taxon>
        <taxon>Fungi</taxon>
        <taxon>Dikarya</taxon>
        <taxon>Ascomycota</taxon>
        <taxon>Pezizomycotina</taxon>
        <taxon>Sordariomycetes</taxon>
        <taxon>Hypocreomycetidae</taxon>
        <taxon>Glomerellales</taxon>
        <taxon>Glomerellaceae</taxon>
        <taxon>Colletotrichum</taxon>
        <taxon>Colletotrichum gloeosporioides species complex</taxon>
    </lineage>
</organism>
<protein>
    <recommendedName>
        <fullName evidence="3">C2H2-type domain-containing protein</fullName>
    </recommendedName>
</protein>
<dbReference type="EMBL" id="KB020877">
    <property type="protein sequence ID" value="ELA29090.1"/>
    <property type="molecule type" value="Genomic_DNA"/>
</dbReference>
<sequence>MEDGIETALEHEQGRRMSIDSATEPIVGRAGLAASRRALMPLGPFHDIIRRLNPLSLSSQLEDYIYQSGVKQNTGGIGADVEDLDENIESIACDDVKCDRETLKTDNQGSGQQGEYQEQANRKPLLPASGWLPQTITATSKDCILLPEVRGSCDEEDLARTSSPISSLGTSSPSEASTSVSAATDNSEINLATALVSSHGARQALASLQSFFSRFMDLRLGVREIAGGHEGSSSRDYLKAAQYSTFGVSTITGQTSNSSSKRSRQTDGDGSGESPGEGPRPKRLMPDPVEKVKIACPFMKNSPERFSAWRTCVGPGFDGMNRMKEHLKRRHFKEHTCERCGDLFGSKKALQNHQRLPTPCILRDAPVEEGFLTSTQWDEITRKRSRCSLEERWKEIYLILFPDTPPHAIPSPYFDTLDVTNNDAAMFDPEEYEEYLKTHLPSRVLMRLQEELAVFSETIKGQLAVIVQEESSETLKAYVRQKGERRNEVLSESTNPLPDLPAPDEDFFRDINMFGDDDLFDLGFLNGDSEWQAGNGKGKEPADSGYGSLN</sequence>
<feature type="region of interest" description="Disordered" evidence="2">
    <location>
        <begin position="483"/>
        <end position="502"/>
    </location>
</feature>
<keyword evidence="1" id="KW-0862">Zinc</keyword>
<feature type="compositionally biased region" description="Polar residues" evidence="2">
    <location>
        <begin position="250"/>
        <end position="260"/>
    </location>
</feature>
<feature type="region of interest" description="Disordered" evidence="2">
    <location>
        <begin position="250"/>
        <end position="288"/>
    </location>
</feature>
<evidence type="ECO:0000259" key="3">
    <source>
        <dbReference type="PROSITE" id="PS50157"/>
    </source>
</evidence>
<dbReference type="InterPro" id="IPR013087">
    <property type="entry name" value="Znf_C2H2_type"/>
</dbReference>
<accession>L2FSE5</accession>
<reference evidence="4" key="1">
    <citation type="submission" date="2012-08" db="EMBL/GenBank/DDBJ databases">
        <title>Genome analysis of Colletotrichum orbiculare and Colletotrichum fructicola.</title>
        <authorList>
            <person name="Gan P.H.P."/>
            <person name="Ikeda K."/>
            <person name="Irieda H."/>
            <person name="Narusaka M."/>
            <person name="O'Connell R.J."/>
            <person name="Narusaka Y."/>
            <person name="Takano Y."/>
            <person name="Kubo Y."/>
            <person name="Shirasu K."/>
        </authorList>
    </citation>
    <scope>NUCLEOTIDE SEQUENCE</scope>
    <source>
        <strain evidence="4">Nara gc5</strain>
    </source>
</reference>
<proteinExistence type="predicted"/>
<name>L2FSE5_COLFN</name>
<dbReference type="HOGENOM" id="CLU_495212_0_0_1"/>
<gene>
    <name evidence="4" type="ORF">CGGC5_10471</name>
</gene>